<evidence type="ECO:0000256" key="3">
    <source>
        <dbReference type="SAM" id="MobiDB-lite"/>
    </source>
</evidence>
<feature type="compositionally biased region" description="Basic and acidic residues" evidence="3">
    <location>
        <begin position="264"/>
        <end position="281"/>
    </location>
</feature>
<dbReference type="GO" id="GO:0005634">
    <property type="term" value="C:nucleus"/>
    <property type="evidence" value="ECO:0007669"/>
    <property type="project" value="UniProtKB-SubCell"/>
</dbReference>
<evidence type="ECO:0000313" key="5">
    <source>
        <dbReference type="Proteomes" id="UP000054564"/>
    </source>
</evidence>
<dbReference type="EMBL" id="AJIL01000012">
    <property type="protein sequence ID" value="KNF04366.1"/>
    <property type="molecule type" value="Genomic_DNA"/>
</dbReference>
<evidence type="ECO:0000256" key="2">
    <source>
        <dbReference type="ARBA" id="ARBA00023242"/>
    </source>
</evidence>
<feature type="region of interest" description="Disordered" evidence="3">
    <location>
        <begin position="217"/>
        <end position="317"/>
    </location>
</feature>
<name>A0A0L0VYM4_9BASI</name>
<dbReference type="AlphaFoldDB" id="A0A0L0VYM4"/>
<dbReference type="GO" id="GO:0006355">
    <property type="term" value="P:regulation of DNA-templated transcription"/>
    <property type="evidence" value="ECO:0007669"/>
    <property type="project" value="InterPro"/>
</dbReference>
<comment type="caution">
    <text evidence="4">The sequence shown here is derived from an EMBL/GenBank/DDBJ whole genome shotgun (WGS) entry which is preliminary data.</text>
</comment>
<organism evidence="4 5">
    <name type="scientific">Puccinia striiformis f. sp. tritici PST-78</name>
    <dbReference type="NCBI Taxonomy" id="1165861"/>
    <lineage>
        <taxon>Eukaryota</taxon>
        <taxon>Fungi</taxon>
        <taxon>Dikarya</taxon>
        <taxon>Basidiomycota</taxon>
        <taxon>Pucciniomycotina</taxon>
        <taxon>Pucciniomycetes</taxon>
        <taxon>Pucciniales</taxon>
        <taxon>Pucciniaceae</taxon>
        <taxon>Puccinia</taxon>
    </lineage>
</organism>
<keyword evidence="5" id="KW-1185">Reference proteome</keyword>
<feature type="compositionally biased region" description="Acidic residues" evidence="3">
    <location>
        <begin position="282"/>
        <end position="291"/>
    </location>
</feature>
<protein>
    <submittedName>
        <fullName evidence="4">Uncharacterized protein</fullName>
    </submittedName>
</protein>
<reference evidence="5" key="1">
    <citation type="submission" date="2014-03" db="EMBL/GenBank/DDBJ databases">
        <title>The Genome Sequence of Puccinia striiformis f. sp. tritici PST-78.</title>
        <authorList>
            <consortium name="The Broad Institute Genome Sequencing Platform"/>
            <person name="Cuomo C."/>
            <person name="Hulbert S."/>
            <person name="Chen X."/>
            <person name="Walker B."/>
            <person name="Young S.K."/>
            <person name="Zeng Q."/>
            <person name="Gargeya S."/>
            <person name="Fitzgerald M."/>
            <person name="Haas B."/>
            <person name="Abouelleil A."/>
            <person name="Alvarado L."/>
            <person name="Arachchi H.M."/>
            <person name="Berlin A.M."/>
            <person name="Chapman S.B."/>
            <person name="Goldberg J."/>
            <person name="Griggs A."/>
            <person name="Gujja S."/>
            <person name="Hansen M."/>
            <person name="Howarth C."/>
            <person name="Imamovic A."/>
            <person name="Larimer J."/>
            <person name="McCowan C."/>
            <person name="Montmayeur A."/>
            <person name="Murphy C."/>
            <person name="Neiman D."/>
            <person name="Pearson M."/>
            <person name="Priest M."/>
            <person name="Roberts A."/>
            <person name="Saif S."/>
            <person name="Shea T."/>
            <person name="Sisk P."/>
            <person name="Sykes S."/>
            <person name="Wortman J."/>
            <person name="Nusbaum C."/>
            <person name="Birren B."/>
        </authorList>
    </citation>
    <scope>NUCLEOTIDE SEQUENCE [LARGE SCALE GENOMIC DNA]</scope>
    <source>
        <strain evidence="5">race PST-78</strain>
    </source>
</reference>
<feature type="compositionally biased region" description="Basic and acidic residues" evidence="3">
    <location>
        <begin position="305"/>
        <end position="317"/>
    </location>
</feature>
<evidence type="ECO:0000256" key="1">
    <source>
        <dbReference type="ARBA" id="ARBA00004123"/>
    </source>
</evidence>
<dbReference type="PROSITE" id="PS00354">
    <property type="entry name" value="HMGI_Y"/>
    <property type="match status" value="1"/>
</dbReference>
<proteinExistence type="predicted"/>
<accession>A0A0L0VYM4</accession>
<dbReference type="OrthoDB" id="2505029at2759"/>
<evidence type="ECO:0000313" key="4">
    <source>
        <dbReference type="EMBL" id="KNF04366.1"/>
    </source>
</evidence>
<sequence>MSAHRPANHPVNVSGVFQATSDSELKVIRGNQYGLITTGSFFQCAGIGKDKELDFEVKLMANTAITNALDEGVFYSLSGRMIAMNDGSAPVITYHPDEVLRIGEATTPPLDLTNRSATTGLGFVEERREVETNNGDGEPQLEVIVSHNDWDSHERCHRGFKVKYVVPGTKNMVKTHVLYVVGREVQLIGHVVDWDIENEMAVVLVKGVSLTTGHKEVRSPLKASASGSTPGKNGRNFYQFGKKPKTPTTPMASGSGTKVAESPLKGKEQIEEPPASDKENDTPNEDEEDGVVEATGKRGRGRPRKLAEEPSKKHKED</sequence>
<keyword evidence="2" id="KW-0539">Nucleus</keyword>
<dbReference type="InterPro" id="IPR000637">
    <property type="entry name" value="HMGI/Y_DNA-bd_CS"/>
</dbReference>
<comment type="subcellular location">
    <subcellularLocation>
        <location evidence="1">Nucleus</location>
    </subcellularLocation>
</comment>
<feature type="compositionally biased region" description="Polar residues" evidence="3">
    <location>
        <begin position="246"/>
        <end position="256"/>
    </location>
</feature>
<dbReference type="Proteomes" id="UP000054564">
    <property type="component" value="Unassembled WGS sequence"/>
</dbReference>
<gene>
    <name evidence="4" type="ORF">PSTG_02281</name>
</gene>